<protein>
    <submittedName>
        <fullName evidence="4">Helicase-related protein</fullName>
    </submittedName>
</protein>
<accession>A0AAP3AMJ8</accession>
<feature type="domain" description="Helicase ATP-binding" evidence="2">
    <location>
        <begin position="273"/>
        <end position="414"/>
    </location>
</feature>
<dbReference type="CDD" id="cd09178">
    <property type="entry name" value="PLDc_N_Snf2_like"/>
    <property type="match status" value="1"/>
</dbReference>
<dbReference type="Gene3D" id="3.40.50.10810">
    <property type="entry name" value="Tandem AAA-ATPase domain"/>
    <property type="match status" value="2"/>
</dbReference>
<feature type="domain" description="Helicase C-terminal" evidence="3">
    <location>
        <begin position="714"/>
        <end position="879"/>
    </location>
</feature>
<reference evidence="4" key="1">
    <citation type="submission" date="2022-10" db="EMBL/GenBank/DDBJ databases">
        <title>Sifting through the core-genome to identify putative cross-protective antigens against Riemerella anatipestifer.</title>
        <authorList>
            <person name="Zheng X."/>
            <person name="Zhang W."/>
        </authorList>
    </citation>
    <scope>NUCLEOTIDE SEQUENCE</scope>
    <source>
        <strain evidence="4">ZWRA178</strain>
    </source>
</reference>
<evidence type="ECO:0000256" key="1">
    <source>
        <dbReference type="ARBA" id="ARBA00022801"/>
    </source>
</evidence>
<dbReference type="InterPro" id="IPR049730">
    <property type="entry name" value="SNF2/RAD54-like_C"/>
</dbReference>
<dbReference type="SUPFAM" id="SSF52540">
    <property type="entry name" value="P-loop containing nucleoside triphosphate hydrolases"/>
    <property type="match status" value="2"/>
</dbReference>
<dbReference type="InterPro" id="IPR000330">
    <property type="entry name" value="SNF2_N"/>
</dbReference>
<dbReference type="InterPro" id="IPR001650">
    <property type="entry name" value="Helicase_C-like"/>
</dbReference>
<dbReference type="GO" id="GO:0016787">
    <property type="term" value="F:hydrolase activity"/>
    <property type="evidence" value="ECO:0007669"/>
    <property type="project" value="UniProtKB-KW"/>
</dbReference>
<evidence type="ECO:0000259" key="3">
    <source>
        <dbReference type="PROSITE" id="PS51194"/>
    </source>
</evidence>
<dbReference type="InterPro" id="IPR038718">
    <property type="entry name" value="SNF2-like_sf"/>
</dbReference>
<dbReference type="SMART" id="SM00490">
    <property type="entry name" value="HELICc"/>
    <property type="match status" value="1"/>
</dbReference>
<sequence length="1120" mass="130885">MSNNFITNNKQQKTLKGRLNTLISISDELKFLVGYFYFSGWSDIYLSLQKNPQQKLKLLVGLQVCNYLGNIIEYAEKDEEDSSRDEEFQKYLVSLGFALNNEEMDTEEFYNQVGFFVQMIEENRLEIRKTENPNHAKLYLFHLNEDQAEKQGMPGQFITGSSNLTRSGLHNQEEFNVEIKDYGYADAVQYFDELWERATPITEHLDNRKILIDFIKNKTQVATITPFEAYCLVIKTYLDLQNQENEEVDLDTLLEKIDLKKFSYQSDAVNQAIQMIKEHNGCIIADVVGLGKSVIASMIARQMNKRGIIICPPGLIGDPEKKDSGWWEYLEKFGLHNWQVYSRGIIDRIADNIEGRDFEVVIVDEAHYFRNQDTSDYEALSMICRGKKVILLSATPFNNSPADIFSLLKLFIVPGKSTISLEDNLAGKFSRLNYEYKQLSVIFKNWNSSDDKKRKQAESYYTTMIDENLPIDIKKVKAQTKRLSNDIKRIISPVVIRRNRLDLKQDYIYAKEVGDLSEVKDPEEVFYYLDKEQDEFYDSIISKYFAENGVFTGAIYQPFSYEKILSDKLDEFGNRQYNQQKNLYDFMRRILVKRFESSFGSFEKSIERFLQVHLLVKDFVDKTGKFILDRSFIDRIKDFELEEIEANLEKYAAGDLKRKTPKNTEVYNVDTFHRRQEFLDDIDSDIQLFKDIQKRLKDLRLVENDPKQEEIIRKIKHLLANEPNRKIILFSEYVDTIHHLEKRFKSEFKNEVLVCDGKVSKDLARHLNSDFNAQYNRGLKTNHFKILLTSDKLSEGFNLNRAGVIINYDIPWNPTRVIQRVGRINRIGSKVYDELFILNFFPSLKGADIVKSREIAQQKMFLIHNALGEDAKIFDEDEEPTPASLGSRINSNPQEEGEVNTITKIRNLYADLQNKHPEIIKKISELPPRVKTAKSYSEYELNVLRRKGLSLFAQTVGKNENKIIREIDFEELLQKIECKINEPTLKLSSIFWGLYEEVKEFKPKYKMGRTEISLEQKAEINLKKSLKILKNLNYENLNFIQMLIKDLRYYHTLSIGSIRRIGGQELSDDKHSIRSFLEEITYLKKQLGENYLDDIELKSKGKSKEVIIAIENNDEKELFN</sequence>
<keyword evidence="4" id="KW-0347">Helicase</keyword>
<dbReference type="PROSITE" id="PS51194">
    <property type="entry name" value="HELICASE_CTER"/>
    <property type="match status" value="1"/>
</dbReference>
<dbReference type="PANTHER" id="PTHR45766">
    <property type="entry name" value="DNA ANNEALING HELICASE AND ENDONUCLEASE ZRANB3 FAMILY MEMBER"/>
    <property type="match status" value="1"/>
</dbReference>
<dbReference type="Gene3D" id="3.30.870.10">
    <property type="entry name" value="Endonuclease Chain A"/>
    <property type="match status" value="1"/>
</dbReference>
<dbReference type="Gene3D" id="3.40.50.300">
    <property type="entry name" value="P-loop containing nucleotide triphosphate hydrolases"/>
    <property type="match status" value="1"/>
</dbReference>
<dbReference type="GO" id="GO:0004386">
    <property type="term" value="F:helicase activity"/>
    <property type="evidence" value="ECO:0007669"/>
    <property type="project" value="UniProtKB-KW"/>
</dbReference>
<name>A0AAP3AMJ8_RIEAN</name>
<dbReference type="Pfam" id="PF00271">
    <property type="entry name" value="Helicase_C"/>
    <property type="match status" value="1"/>
</dbReference>
<dbReference type="CDD" id="cd18793">
    <property type="entry name" value="SF2_C_SNF"/>
    <property type="match status" value="1"/>
</dbReference>
<keyword evidence="4" id="KW-0547">Nucleotide-binding</keyword>
<dbReference type="EMBL" id="JAOZYT010000057">
    <property type="protein sequence ID" value="MCW0524372.1"/>
    <property type="molecule type" value="Genomic_DNA"/>
</dbReference>
<proteinExistence type="predicted"/>
<evidence type="ECO:0000313" key="4">
    <source>
        <dbReference type="EMBL" id="MCW0524372.1"/>
    </source>
</evidence>
<dbReference type="AlphaFoldDB" id="A0AAP3AMJ8"/>
<dbReference type="PANTHER" id="PTHR45766:SF6">
    <property type="entry name" value="SWI_SNF-RELATED MATRIX-ASSOCIATED ACTIN-DEPENDENT REGULATOR OF CHROMATIN SUBFAMILY A-LIKE PROTEIN 1"/>
    <property type="match status" value="1"/>
</dbReference>
<evidence type="ECO:0000313" key="5">
    <source>
        <dbReference type="Proteomes" id="UP001207440"/>
    </source>
</evidence>
<dbReference type="GO" id="GO:0005524">
    <property type="term" value="F:ATP binding"/>
    <property type="evidence" value="ECO:0007669"/>
    <property type="project" value="InterPro"/>
</dbReference>
<keyword evidence="4" id="KW-0067">ATP-binding</keyword>
<dbReference type="RefSeq" id="WP_214193997.1">
    <property type="nucleotide sequence ID" value="NZ_CP081925.1"/>
</dbReference>
<dbReference type="SMART" id="SM00487">
    <property type="entry name" value="DEXDc"/>
    <property type="match status" value="1"/>
</dbReference>
<dbReference type="InterPro" id="IPR014001">
    <property type="entry name" value="Helicase_ATP-bd"/>
</dbReference>
<dbReference type="Proteomes" id="UP001207440">
    <property type="component" value="Unassembled WGS sequence"/>
</dbReference>
<evidence type="ECO:0000259" key="2">
    <source>
        <dbReference type="PROSITE" id="PS51192"/>
    </source>
</evidence>
<keyword evidence="1" id="KW-0378">Hydrolase</keyword>
<dbReference type="InterPro" id="IPR027417">
    <property type="entry name" value="P-loop_NTPase"/>
</dbReference>
<gene>
    <name evidence="4" type="ORF">OKE68_08605</name>
</gene>
<comment type="caution">
    <text evidence="4">The sequence shown here is derived from an EMBL/GenBank/DDBJ whole genome shotgun (WGS) entry which is preliminary data.</text>
</comment>
<organism evidence="4 5">
    <name type="scientific">Riemerella anatipestifer</name>
    <name type="common">Moraxella anatipestifer</name>
    <dbReference type="NCBI Taxonomy" id="34085"/>
    <lineage>
        <taxon>Bacteria</taxon>
        <taxon>Pseudomonadati</taxon>
        <taxon>Bacteroidota</taxon>
        <taxon>Flavobacteriia</taxon>
        <taxon>Flavobacteriales</taxon>
        <taxon>Weeksellaceae</taxon>
        <taxon>Riemerella</taxon>
    </lineage>
</organism>
<dbReference type="Pfam" id="PF00176">
    <property type="entry name" value="SNF2-rel_dom"/>
    <property type="match status" value="1"/>
</dbReference>
<dbReference type="PROSITE" id="PS51192">
    <property type="entry name" value="HELICASE_ATP_BIND_1"/>
    <property type="match status" value="1"/>
</dbReference>